<evidence type="ECO:0000313" key="2">
    <source>
        <dbReference type="Proteomes" id="UP000013968"/>
    </source>
</evidence>
<organism evidence="1 2">
    <name type="scientific">Amycolatopsis keratiniphila</name>
    <dbReference type="NCBI Taxonomy" id="129921"/>
    <lineage>
        <taxon>Bacteria</taxon>
        <taxon>Bacillati</taxon>
        <taxon>Actinomycetota</taxon>
        <taxon>Actinomycetes</taxon>
        <taxon>Pseudonocardiales</taxon>
        <taxon>Pseudonocardiaceae</taxon>
        <taxon>Amycolatopsis</taxon>
        <taxon>Amycolatopsis japonica group</taxon>
    </lineage>
</organism>
<dbReference type="SUPFAM" id="SSF51735">
    <property type="entry name" value="NAD(P)-binding Rossmann-fold domains"/>
    <property type="match status" value="1"/>
</dbReference>
<dbReference type="Gene3D" id="3.40.50.720">
    <property type="entry name" value="NAD(P)-binding Rossmann-like Domain"/>
    <property type="match status" value="1"/>
</dbReference>
<gene>
    <name evidence="1" type="ORF">AORI_7018</name>
</gene>
<keyword evidence="2" id="KW-1185">Reference proteome</keyword>
<accession>R4T429</accession>
<reference evidence="1 2" key="1">
    <citation type="journal article" date="2013" name="BMC Genomics">
        <title>ContigScape: a Cytoscape plugin facilitating microbial genome gap closing.</title>
        <authorList>
            <person name="Tang B."/>
            <person name="Wang Q."/>
            <person name="Yang M."/>
            <person name="Xie F."/>
            <person name="Zhu Y."/>
            <person name="Zhuo Y."/>
            <person name="Wang S."/>
            <person name="Gao H."/>
            <person name="Ding X."/>
            <person name="Zhang L."/>
            <person name="Zhao G."/>
            <person name="Zheng H."/>
        </authorList>
    </citation>
    <scope>NUCLEOTIDE SEQUENCE [LARGE SCALE GENOMIC DNA]</scope>
    <source>
        <strain evidence="1 2">HCCB10007</strain>
    </source>
</reference>
<dbReference type="InterPro" id="IPR036291">
    <property type="entry name" value="NAD(P)-bd_dom_sf"/>
</dbReference>
<evidence type="ECO:0000313" key="1">
    <source>
        <dbReference type="EMBL" id="AGM09600.1"/>
    </source>
</evidence>
<dbReference type="PATRIC" id="fig|1156913.3.peg.7162"/>
<name>R4T429_9PSEU</name>
<dbReference type="Proteomes" id="UP000013968">
    <property type="component" value="Chromosome"/>
</dbReference>
<dbReference type="HOGENOM" id="CLU_3057858_0_0_11"/>
<dbReference type="AlphaFoldDB" id="R4T429"/>
<proteinExistence type="predicted"/>
<dbReference type="KEGG" id="aoi:AORI_7018"/>
<protein>
    <submittedName>
        <fullName evidence="1">3-oxoacyl-[acyl-carrier-protein] reductase</fullName>
    </submittedName>
</protein>
<sequence>MVTGGGTGIGYAFAARGDRVTITGRREQFLTEAATLLGARAGTPTSATGGPGT</sequence>
<dbReference type="EMBL" id="CP003410">
    <property type="protein sequence ID" value="AGM09600.1"/>
    <property type="molecule type" value="Genomic_DNA"/>
</dbReference>